<dbReference type="PROSITE" id="PS50893">
    <property type="entry name" value="ABC_TRANSPORTER_2"/>
    <property type="match status" value="1"/>
</dbReference>
<sequence length="322" mass="34942">MSAHNLVKQFPVQAGPFEPKRILTAVAGIDLELYPGETLGLAGESGCGKSTVARLLTGLIPASSGSISFDGKDLASLDAAGTARFRKEVQMIFQDPFSSLNPRMRVAEIIGEPLAIHGIGTPAERRDRVASLATRVGLAPDHLQRFPHEFSGGQRQRIGIARALAVAPRLIIADEPVSALDLSIQAQIINLLQDLKAELGLGFLFITHDLSVLRHLSDRVAIMYLGRIVETGSREAVLDRLLHPYTEVLLSAIPRIDGGKERRVIARGELPSPLAPPSGCPFHTRCPYAKPVCASDPPPLEEKEPGHWAACHFSKEIYRSQR</sequence>
<dbReference type="PANTHER" id="PTHR43776:SF7">
    <property type="entry name" value="D,D-DIPEPTIDE TRANSPORT ATP-BINDING PROTEIN DDPF-RELATED"/>
    <property type="match status" value="1"/>
</dbReference>
<reference evidence="7" key="1">
    <citation type="submission" date="2020-06" db="EMBL/GenBank/DDBJ databases">
        <title>Draft genomic sequence of Geomonas sp. Red330.</title>
        <authorList>
            <person name="Itoh H."/>
            <person name="Zhenxing X."/>
            <person name="Ushijima N."/>
            <person name="Masuda Y."/>
            <person name="Shiratori Y."/>
            <person name="Senoo K."/>
        </authorList>
    </citation>
    <scope>NUCLEOTIDE SEQUENCE [LARGE SCALE GENOMIC DNA]</scope>
    <source>
        <strain evidence="7">Red330</strain>
    </source>
</reference>
<evidence type="ECO:0000256" key="1">
    <source>
        <dbReference type="ARBA" id="ARBA00005417"/>
    </source>
</evidence>
<dbReference type="InterPro" id="IPR017871">
    <property type="entry name" value="ABC_transporter-like_CS"/>
</dbReference>
<keyword evidence="3" id="KW-0547">Nucleotide-binding</keyword>
<dbReference type="NCBIfam" id="TIGR01727">
    <property type="entry name" value="oligo_HPY"/>
    <property type="match status" value="1"/>
</dbReference>
<evidence type="ECO:0000259" key="5">
    <source>
        <dbReference type="PROSITE" id="PS50893"/>
    </source>
</evidence>
<dbReference type="SUPFAM" id="SSF52540">
    <property type="entry name" value="P-loop containing nucleoside triphosphate hydrolases"/>
    <property type="match status" value="1"/>
</dbReference>
<comment type="caution">
    <text evidence="6">The sequence shown here is derived from an EMBL/GenBank/DDBJ whole genome shotgun (WGS) entry which is preliminary data.</text>
</comment>
<dbReference type="InterPro" id="IPR050319">
    <property type="entry name" value="ABC_transp_ATP-bind"/>
</dbReference>
<dbReference type="Pfam" id="PF08352">
    <property type="entry name" value="oligo_HPY"/>
    <property type="match status" value="1"/>
</dbReference>
<dbReference type="GO" id="GO:0016887">
    <property type="term" value="F:ATP hydrolysis activity"/>
    <property type="evidence" value="ECO:0007669"/>
    <property type="project" value="InterPro"/>
</dbReference>
<gene>
    <name evidence="6" type="ORF">GMST_26930</name>
</gene>
<dbReference type="SMART" id="SM00382">
    <property type="entry name" value="AAA"/>
    <property type="match status" value="1"/>
</dbReference>
<dbReference type="PANTHER" id="PTHR43776">
    <property type="entry name" value="TRANSPORT ATP-BINDING PROTEIN"/>
    <property type="match status" value="1"/>
</dbReference>
<keyword evidence="7" id="KW-1185">Reference proteome</keyword>
<dbReference type="Proteomes" id="UP000556026">
    <property type="component" value="Unassembled WGS sequence"/>
</dbReference>
<dbReference type="EMBL" id="BLXX01000008">
    <property type="protein sequence ID" value="GFO60368.1"/>
    <property type="molecule type" value="Genomic_DNA"/>
</dbReference>
<feature type="domain" description="ABC transporter" evidence="5">
    <location>
        <begin position="1"/>
        <end position="250"/>
    </location>
</feature>
<dbReference type="InterPro" id="IPR027417">
    <property type="entry name" value="P-loop_NTPase"/>
</dbReference>
<dbReference type="AlphaFoldDB" id="A0A6V8MK54"/>
<dbReference type="InterPro" id="IPR003593">
    <property type="entry name" value="AAA+_ATPase"/>
</dbReference>
<dbReference type="GO" id="GO:0015833">
    <property type="term" value="P:peptide transport"/>
    <property type="evidence" value="ECO:0007669"/>
    <property type="project" value="InterPro"/>
</dbReference>
<evidence type="ECO:0000256" key="2">
    <source>
        <dbReference type="ARBA" id="ARBA00022448"/>
    </source>
</evidence>
<dbReference type="PROSITE" id="PS00211">
    <property type="entry name" value="ABC_TRANSPORTER_1"/>
    <property type="match status" value="1"/>
</dbReference>
<comment type="similarity">
    <text evidence="1">Belongs to the ABC transporter superfamily.</text>
</comment>
<dbReference type="Pfam" id="PF00005">
    <property type="entry name" value="ABC_tran"/>
    <property type="match status" value="1"/>
</dbReference>
<evidence type="ECO:0000313" key="7">
    <source>
        <dbReference type="Proteomes" id="UP000556026"/>
    </source>
</evidence>
<evidence type="ECO:0000256" key="4">
    <source>
        <dbReference type="ARBA" id="ARBA00022840"/>
    </source>
</evidence>
<organism evidence="6 7">
    <name type="scientific">Geomonas silvestris</name>
    <dbReference type="NCBI Taxonomy" id="2740184"/>
    <lineage>
        <taxon>Bacteria</taxon>
        <taxon>Pseudomonadati</taxon>
        <taxon>Thermodesulfobacteriota</taxon>
        <taxon>Desulfuromonadia</taxon>
        <taxon>Geobacterales</taxon>
        <taxon>Geobacteraceae</taxon>
        <taxon>Geomonas</taxon>
    </lineage>
</organism>
<accession>A0A6V8MK54</accession>
<dbReference type="InterPro" id="IPR013563">
    <property type="entry name" value="Oligopep_ABC_C"/>
</dbReference>
<name>A0A6V8MK54_9BACT</name>
<dbReference type="CDD" id="cd03257">
    <property type="entry name" value="ABC_NikE_OppD_transporters"/>
    <property type="match status" value="1"/>
</dbReference>
<protein>
    <submittedName>
        <fullName evidence="6">Peptide ABC transporter ATP-binding protein</fullName>
    </submittedName>
</protein>
<proteinExistence type="inferred from homology"/>
<keyword evidence="4 6" id="KW-0067">ATP-binding</keyword>
<dbReference type="Gene3D" id="3.40.50.300">
    <property type="entry name" value="P-loop containing nucleotide triphosphate hydrolases"/>
    <property type="match status" value="1"/>
</dbReference>
<dbReference type="GO" id="GO:0055085">
    <property type="term" value="P:transmembrane transport"/>
    <property type="evidence" value="ECO:0007669"/>
    <property type="project" value="UniProtKB-ARBA"/>
</dbReference>
<keyword evidence="2" id="KW-0813">Transport</keyword>
<dbReference type="FunFam" id="3.40.50.300:FF:000016">
    <property type="entry name" value="Oligopeptide ABC transporter ATP-binding component"/>
    <property type="match status" value="1"/>
</dbReference>
<dbReference type="InterPro" id="IPR003439">
    <property type="entry name" value="ABC_transporter-like_ATP-bd"/>
</dbReference>
<dbReference type="GO" id="GO:0005524">
    <property type="term" value="F:ATP binding"/>
    <property type="evidence" value="ECO:0007669"/>
    <property type="project" value="UniProtKB-KW"/>
</dbReference>
<evidence type="ECO:0000256" key="3">
    <source>
        <dbReference type="ARBA" id="ARBA00022741"/>
    </source>
</evidence>
<evidence type="ECO:0000313" key="6">
    <source>
        <dbReference type="EMBL" id="GFO60368.1"/>
    </source>
</evidence>